<keyword evidence="3" id="KW-1185">Reference proteome</keyword>
<dbReference type="OrthoDB" id="5515732at2"/>
<accession>D2R6G0</accession>
<dbReference type="eggNOG" id="ENOG5031E7N">
    <property type="taxonomic scope" value="Bacteria"/>
</dbReference>
<dbReference type="InterPro" id="IPR054186">
    <property type="entry name" value="DUF6891"/>
</dbReference>
<dbReference type="HOGENOM" id="CLU_079354_3_0_0"/>
<evidence type="ECO:0000313" key="3">
    <source>
        <dbReference type="Proteomes" id="UP000001887"/>
    </source>
</evidence>
<protein>
    <recommendedName>
        <fullName evidence="1">DUF6891 domain-containing protein</fullName>
    </recommendedName>
</protein>
<feature type="domain" description="DUF6891" evidence="1">
    <location>
        <begin position="3"/>
        <end position="186"/>
    </location>
</feature>
<reference evidence="2 3" key="1">
    <citation type="journal article" date="2009" name="Stand. Genomic Sci.">
        <title>Complete genome sequence of Pirellula staleyi type strain (ATCC 27377).</title>
        <authorList>
            <person name="Clum A."/>
            <person name="Tindall B.J."/>
            <person name="Sikorski J."/>
            <person name="Ivanova N."/>
            <person name="Mavrommatis K."/>
            <person name="Lucas S."/>
            <person name="Glavina del Rio T."/>
            <person name="Nolan M."/>
            <person name="Chen F."/>
            <person name="Tice H."/>
            <person name="Pitluck S."/>
            <person name="Cheng J.F."/>
            <person name="Chertkov O."/>
            <person name="Brettin T."/>
            <person name="Han C."/>
            <person name="Detter J.C."/>
            <person name="Kuske C."/>
            <person name="Bruce D."/>
            <person name="Goodwin L."/>
            <person name="Ovchinikova G."/>
            <person name="Pati A."/>
            <person name="Mikhailova N."/>
            <person name="Chen A."/>
            <person name="Palaniappan K."/>
            <person name="Land M."/>
            <person name="Hauser L."/>
            <person name="Chang Y.J."/>
            <person name="Jeffries C.D."/>
            <person name="Chain P."/>
            <person name="Rohde M."/>
            <person name="Goker M."/>
            <person name="Bristow J."/>
            <person name="Eisen J.A."/>
            <person name="Markowitz V."/>
            <person name="Hugenholtz P."/>
            <person name="Kyrpides N.C."/>
            <person name="Klenk H.P."/>
            <person name="Lapidus A."/>
        </authorList>
    </citation>
    <scope>NUCLEOTIDE SEQUENCE [LARGE SCALE GENOMIC DNA]</scope>
    <source>
        <strain evidence="3">ATCC 27377 / DSM 6068 / ICPB 4128</strain>
    </source>
</reference>
<organism evidence="2 3">
    <name type="scientific">Pirellula staleyi (strain ATCC 27377 / DSM 6068 / ICPB 4128)</name>
    <name type="common">Pirella staleyi</name>
    <dbReference type="NCBI Taxonomy" id="530564"/>
    <lineage>
        <taxon>Bacteria</taxon>
        <taxon>Pseudomonadati</taxon>
        <taxon>Planctomycetota</taxon>
        <taxon>Planctomycetia</taxon>
        <taxon>Pirellulales</taxon>
        <taxon>Pirellulaceae</taxon>
        <taxon>Pirellula</taxon>
    </lineage>
</organism>
<dbReference type="Proteomes" id="UP000001887">
    <property type="component" value="Chromosome"/>
</dbReference>
<dbReference type="Pfam" id="PF21831">
    <property type="entry name" value="DUF6891"/>
    <property type="match status" value="1"/>
</dbReference>
<dbReference type="EMBL" id="CP001848">
    <property type="protein sequence ID" value="ADB15538.1"/>
    <property type="molecule type" value="Genomic_DNA"/>
</dbReference>
<dbReference type="STRING" id="530564.Psta_0853"/>
<dbReference type="KEGG" id="psl:Psta_0853"/>
<evidence type="ECO:0000259" key="1">
    <source>
        <dbReference type="Pfam" id="PF21831"/>
    </source>
</evidence>
<proteinExistence type="predicted"/>
<sequence>MNVQAEAAAQIKNYVWSGYYDVEEIFIGIVEDIFEPGQIDEIWARKQIESEFAKKREAEKTWPEETDYDRLNDALALLEDEGILALQNVANTPSEGLDIVGEIYAEAGDEESGLIGYCFFDWQDVEHVLAEKQLYLTFGAMDGEEQSGIAIGERVKQVLEAHDMTVEWNGELKTRIVVQNIEWQVRQQALEDEASEE</sequence>
<gene>
    <name evidence="2" type="ordered locus">Psta_0853</name>
</gene>
<evidence type="ECO:0000313" key="2">
    <source>
        <dbReference type="EMBL" id="ADB15538.1"/>
    </source>
</evidence>
<name>D2R6G0_PIRSD</name>
<dbReference type="AlphaFoldDB" id="D2R6G0"/>